<dbReference type="InterPro" id="IPR042001">
    <property type="entry name" value="Sortase_F"/>
</dbReference>
<name>A0ABS5VHB5_9MICO</name>
<feature type="chain" id="PRO_5047016125" evidence="1">
    <location>
        <begin position="22"/>
        <end position="197"/>
    </location>
</feature>
<reference evidence="2 3" key="1">
    <citation type="submission" date="2021-05" db="EMBL/GenBank/DDBJ databases">
        <title>Whole genome sequence of Curtobacterium flaccumfaciens pv. flaccumfaciens strain CFBP 8819.</title>
        <authorList>
            <person name="Osdaghi E."/>
            <person name="Taghouti G."/>
            <person name="Portier P."/>
            <person name="Fazliarab A."/>
            <person name="Taghavi S.M."/>
            <person name="Briand M."/>
            <person name="Le-Saux M."/>
            <person name="Jacques M.-A."/>
        </authorList>
    </citation>
    <scope>NUCLEOTIDE SEQUENCE [LARGE SCALE GENOMIC DNA]</scope>
    <source>
        <strain evidence="2 3">CFBP 8819</strain>
    </source>
</reference>
<sequence length="197" mass="20465">MFLTVGAATALAIAVSIFGFTQTQSGPVDLHGNRVQAEEAPTSAASASAVPDTGAHFVVPSVGLDVPLGALNAVNGEVVPPGFTSAYWIRNEGVPITKASSGTVFVVMHSLRNGGVGPGNYLIDVAEQKAKVRAGEKIQVADVIYTITGSHVVEKTDLAQSGKVWADTPNRLVVITCLQRREGGPSTDNMVIEAVRT</sequence>
<feature type="signal peptide" evidence="1">
    <location>
        <begin position="1"/>
        <end position="21"/>
    </location>
</feature>
<dbReference type="RefSeq" id="WP_214530104.1">
    <property type="nucleotide sequence ID" value="NZ_JAHEWO010000014.1"/>
</dbReference>
<evidence type="ECO:0000313" key="2">
    <source>
        <dbReference type="EMBL" id="MBT1588188.1"/>
    </source>
</evidence>
<accession>A0ABS5VHB5</accession>
<organism evidence="2 3">
    <name type="scientific">Curtobacterium aurantiacum</name>
    <dbReference type="NCBI Taxonomy" id="3236919"/>
    <lineage>
        <taxon>Bacteria</taxon>
        <taxon>Bacillati</taxon>
        <taxon>Actinomycetota</taxon>
        <taxon>Actinomycetes</taxon>
        <taxon>Micrococcales</taxon>
        <taxon>Microbacteriaceae</taxon>
        <taxon>Curtobacterium</taxon>
    </lineage>
</organism>
<dbReference type="EMBL" id="JAHEWS010000013">
    <property type="protein sequence ID" value="MBT1588188.1"/>
    <property type="molecule type" value="Genomic_DNA"/>
</dbReference>
<keyword evidence="1" id="KW-0732">Signal</keyword>
<gene>
    <name evidence="2" type="ORF">KK097_10225</name>
</gene>
<comment type="caution">
    <text evidence="2">The sequence shown here is derived from an EMBL/GenBank/DDBJ whole genome shotgun (WGS) entry which is preliminary data.</text>
</comment>
<keyword evidence="3" id="KW-1185">Reference proteome</keyword>
<evidence type="ECO:0000313" key="3">
    <source>
        <dbReference type="Proteomes" id="UP001519641"/>
    </source>
</evidence>
<evidence type="ECO:0000256" key="1">
    <source>
        <dbReference type="SAM" id="SignalP"/>
    </source>
</evidence>
<dbReference type="CDD" id="cd05829">
    <property type="entry name" value="Sortase_F"/>
    <property type="match status" value="1"/>
</dbReference>
<protein>
    <submittedName>
        <fullName evidence="2">Class F sortase</fullName>
    </submittedName>
</protein>
<proteinExistence type="predicted"/>
<dbReference type="Proteomes" id="UP001519641">
    <property type="component" value="Unassembled WGS sequence"/>
</dbReference>